<dbReference type="GO" id="GO:0008344">
    <property type="term" value="P:adult locomotory behavior"/>
    <property type="evidence" value="ECO:0007669"/>
    <property type="project" value="UniProtKB-ARBA"/>
</dbReference>
<reference evidence="21" key="2">
    <citation type="submission" date="2025-09" db="UniProtKB">
        <authorList>
            <consortium name="Ensembl"/>
        </authorList>
    </citation>
    <scope>IDENTIFICATION</scope>
</reference>
<feature type="transmembrane region" description="Helical" evidence="17">
    <location>
        <begin position="781"/>
        <end position="803"/>
    </location>
</feature>
<keyword evidence="7 17" id="KW-1133">Transmembrane helix</keyword>
<protein>
    <recommendedName>
        <fullName evidence="13">Seizure 6-like protein 2</fullName>
    </recommendedName>
</protein>
<dbReference type="FunFam" id="2.10.70.10:FF:000012">
    <property type="entry name" value="Seizure related 6 homolog like"/>
    <property type="match status" value="1"/>
</dbReference>
<feature type="compositionally biased region" description="Pro residues" evidence="16">
    <location>
        <begin position="79"/>
        <end position="101"/>
    </location>
</feature>
<dbReference type="FunFam" id="2.10.70.10:FF:000010">
    <property type="entry name" value="Seizure related 6 homolog like"/>
    <property type="match status" value="1"/>
</dbReference>
<comment type="function">
    <text evidence="11">May contribute to specialized endoplasmic reticulum functions in neurons.</text>
</comment>
<evidence type="ECO:0000256" key="6">
    <source>
        <dbReference type="ARBA" id="ARBA00022737"/>
    </source>
</evidence>
<keyword evidence="2" id="KW-1003">Cell membrane</keyword>
<dbReference type="FunFam" id="2.10.70.10:FF:000009">
    <property type="entry name" value="Seizure related 6 homolog like"/>
    <property type="match status" value="1"/>
</dbReference>
<dbReference type="InterPro" id="IPR035976">
    <property type="entry name" value="Sushi/SCR/CCP_sf"/>
</dbReference>
<comment type="caution">
    <text evidence="15">Lacks conserved residue(s) required for the propagation of feature annotation.</text>
</comment>
<comment type="subcellular location">
    <subcellularLocation>
        <location evidence="1">Cell membrane</location>
        <topology evidence="1">Single-pass type I membrane protein</topology>
    </subcellularLocation>
</comment>
<evidence type="ECO:0000256" key="14">
    <source>
        <dbReference type="PROSITE-ProRule" id="PRU00059"/>
    </source>
</evidence>
<dbReference type="InterPro" id="IPR000859">
    <property type="entry name" value="CUB_dom"/>
</dbReference>
<dbReference type="PANTHER" id="PTHR45656:SF2">
    <property type="entry name" value="SEIZURE 6-LIKE PROTEIN 2"/>
    <property type="match status" value="1"/>
</dbReference>
<evidence type="ECO:0000313" key="21">
    <source>
        <dbReference type="Ensembl" id="ENSCANP00000021420.1"/>
    </source>
</evidence>
<dbReference type="Pfam" id="PF00084">
    <property type="entry name" value="Sushi"/>
    <property type="match status" value="4"/>
</dbReference>
<dbReference type="FunFam" id="2.60.120.290:FF:000015">
    <property type="entry name" value="Seizure protein 6 homolog isoform 2"/>
    <property type="match status" value="1"/>
</dbReference>
<dbReference type="SMART" id="SM00032">
    <property type="entry name" value="CCP"/>
    <property type="match status" value="4"/>
</dbReference>
<reference evidence="21" key="1">
    <citation type="submission" date="2025-08" db="UniProtKB">
        <authorList>
            <consortium name="Ensembl"/>
        </authorList>
    </citation>
    <scope>IDENTIFICATION</scope>
</reference>
<evidence type="ECO:0000256" key="11">
    <source>
        <dbReference type="ARBA" id="ARBA00056381"/>
    </source>
</evidence>
<keyword evidence="6" id="KW-0677">Repeat</keyword>
<feature type="disulfide bond" evidence="15">
    <location>
        <begin position="595"/>
        <end position="622"/>
    </location>
</feature>
<evidence type="ECO:0000256" key="7">
    <source>
        <dbReference type="ARBA" id="ARBA00022989"/>
    </source>
</evidence>
<dbReference type="Proteomes" id="UP000233080">
    <property type="component" value="Unassembled WGS sequence"/>
</dbReference>
<feature type="domain" description="CUB" evidence="19">
    <location>
        <begin position="303"/>
        <end position="413"/>
    </location>
</feature>
<dbReference type="AlphaFoldDB" id="A0A2K5IXY2"/>
<dbReference type="PANTHER" id="PTHR45656">
    <property type="entry name" value="PROTEIN CBR-CLEC-78"/>
    <property type="match status" value="1"/>
</dbReference>
<evidence type="ECO:0000256" key="16">
    <source>
        <dbReference type="SAM" id="MobiDB-lite"/>
    </source>
</evidence>
<evidence type="ECO:0000256" key="3">
    <source>
        <dbReference type="ARBA" id="ARBA00022659"/>
    </source>
</evidence>
<keyword evidence="5 18" id="KW-0732">Signal</keyword>
<evidence type="ECO:0000256" key="1">
    <source>
        <dbReference type="ARBA" id="ARBA00004251"/>
    </source>
</evidence>
<comment type="similarity">
    <text evidence="12">Belongs to the SEZ6 family.</text>
</comment>
<feature type="domain" description="Sushi" evidence="20">
    <location>
        <begin position="692"/>
        <end position="753"/>
    </location>
</feature>
<keyword evidence="22" id="KW-1185">Reference proteome</keyword>
<evidence type="ECO:0000313" key="22">
    <source>
        <dbReference type="Proteomes" id="UP000233080"/>
    </source>
</evidence>
<dbReference type="FunFam" id="2.60.120.290:FF:000029">
    <property type="entry name" value="seizure 6-like protein 2 isoform X1"/>
    <property type="match status" value="1"/>
</dbReference>
<evidence type="ECO:0000259" key="19">
    <source>
        <dbReference type="PROSITE" id="PS01180"/>
    </source>
</evidence>
<keyword evidence="9 15" id="KW-1015">Disulfide bond</keyword>
<proteinExistence type="inferred from homology"/>
<feature type="region of interest" description="Disordered" evidence="16">
    <location>
        <begin position="30"/>
        <end position="108"/>
    </location>
</feature>
<evidence type="ECO:0000256" key="15">
    <source>
        <dbReference type="PROSITE-ProRule" id="PRU00302"/>
    </source>
</evidence>
<evidence type="ECO:0000256" key="18">
    <source>
        <dbReference type="SAM" id="SignalP"/>
    </source>
</evidence>
<evidence type="ECO:0000256" key="10">
    <source>
        <dbReference type="ARBA" id="ARBA00023180"/>
    </source>
</evidence>
<evidence type="ECO:0000256" key="4">
    <source>
        <dbReference type="ARBA" id="ARBA00022692"/>
    </source>
</evidence>
<dbReference type="Gene3D" id="2.60.120.290">
    <property type="entry name" value="Spermadhesin, CUB domain"/>
    <property type="match status" value="3"/>
</dbReference>
<evidence type="ECO:0000256" key="12">
    <source>
        <dbReference type="ARBA" id="ARBA00060982"/>
    </source>
</evidence>
<dbReference type="GO" id="GO:0005886">
    <property type="term" value="C:plasma membrane"/>
    <property type="evidence" value="ECO:0007669"/>
    <property type="project" value="UniProtKB-SubCell"/>
</dbReference>
<dbReference type="Pfam" id="PF00431">
    <property type="entry name" value="CUB"/>
    <property type="match status" value="1"/>
</dbReference>
<dbReference type="PROSITE" id="PS01180">
    <property type="entry name" value="CUB"/>
    <property type="match status" value="3"/>
</dbReference>
<keyword evidence="8 17" id="KW-0472">Membrane</keyword>
<name>A0A2K5IXY2_COLAP</name>
<feature type="chain" id="PRO_5014335802" description="Seizure 6-like protein 2" evidence="18">
    <location>
        <begin position="28"/>
        <end position="846"/>
    </location>
</feature>
<evidence type="ECO:0000256" key="5">
    <source>
        <dbReference type="ARBA" id="ARBA00022729"/>
    </source>
</evidence>
<feature type="domain" description="Sushi" evidence="20">
    <location>
        <begin position="626"/>
        <end position="689"/>
    </location>
</feature>
<dbReference type="Gene3D" id="2.10.70.10">
    <property type="entry name" value="Complement Module, domain 1"/>
    <property type="match status" value="4"/>
</dbReference>
<dbReference type="SMART" id="SM00042">
    <property type="entry name" value="CUB"/>
    <property type="match status" value="3"/>
</dbReference>
<feature type="disulfide bond" evidence="14">
    <location>
        <begin position="303"/>
        <end position="330"/>
    </location>
</feature>
<feature type="domain" description="CUB" evidence="19">
    <location>
        <begin position="127"/>
        <end position="240"/>
    </location>
</feature>
<evidence type="ECO:0000256" key="2">
    <source>
        <dbReference type="ARBA" id="ARBA00022475"/>
    </source>
</evidence>
<dbReference type="GO" id="GO:0043025">
    <property type="term" value="C:neuronal cell body"/>
    <property type="evidence" value="ECO:0007669"/>
    <property type="project" value="UniProtKB-ARBA"/>
</dbReference>
<dbReference type="InterPro" id="IPR051277">
    <property type="entry name" value="SEZ6_CSMD_C4BPB_Regulators"/>
</dbReference>
<feature type="domain" description="Sushi" evidence="20">
    <location>
        <begin position="565"/>
        <end position="624"/>
    </location>
</feature>
<keyword evidence="10" id="KW-0325">Glycoprotein</keyword>
<sequence>MGTPRAQHLPPPQLLFLILLSCPWIQGSDPDPTLATPPAGQTLTVPSLPRATEPGTGPLTTAVTPKGVRGAGPTAPELLTPPPGTTAPPPPSPASPGPPLGPEGGEEETTTTIITTTTVTTTVTILCNNNISEGEGYVESPDLESPASRTLGLLDCTYSIHVYPGYGIEIQVQMLNLSQEEELLVLAGGGSPGLAPRLLANSSMLGEGQVLRSPTNRLLLHFQSPRVPRGGGFRIHYQAYLLSCGFPPRPAHGDVSVTDLHPGGSATFHCDSGYQLQGEETLICLNGTRPSWNGETPSCMASCGGTIHNATLGRIVSPEPGGAVGPNLTCRWVIEAAEGRRLHLHFERVSLDEDNDRLMVRSGGSPLSPVIYDSDMDDVPERGLISDAQSLYVELLSETPANPLLLSLRFEGNKRDDVVHASRVVRTVVKWRRHAHLGPEPDTPFSLAMCGGELSEPAGVVLSPDWPQSYSPGQDCVWGLHVQEEKRILLQVEILNVREGDMLTLFDGDGPSARVLAQLRGPQPRRRLLSSGPDLTLQFQAPPGPPNPGLGQGFVLHFKEVPRNDTCPELPPPEWGWRTASHGDLIRGTVLTYQCEPGYELLGSDILTCQWDLSWSAAPPACQKIMTCADPGEIANGHRTASDAGFPVGSHVQYRCLPGYSLEGAAMLTCYSRDTGTPKWSDRVPKCALKYEPCLNPGVPENGYQTLYKHHYQAGESLRFFCYEGFELIGEVTITCVPGHPSQWTSQPPLCKVAYEELLDNRKLEVTQTTDPSRQLEGGNLALAILLPLGLVIVLGSGVYIYYTKLQGKSLFGFSGSHSYSPITVESDFSNPLYEAGDTREYEVSI</sequence>
<dbReference type="CDD" id="cd00041">
    <property type="entry name" value="CUB"/>
    <property type="match status" value="3"/>
</dbReference>
<dbReference type="SUPFAM" id="SSF49854">
    <property type="entry name" value="Spermadhesin, CUB domain"/>
    <property type="match status" value="3"/>
</dbReference>
<feature type="signal peptide" evidence="18">
    <location>
        <begin position="1"/>
        <end position="27"/>
    </location>
</feature>
<keyword evidence="3 15" id="KW-0768">Sushi</keyword>
<dbReference type="FunFam" id="2.10.70.10:FF:000039">
    <property type="entry name" value="seizure 6-like protein 2 isoform X2"/>
    <property type="match status" value="1"/>
</dbReference>
<evidence type="ECO:0000259" key="20">
    <source>
        <dbReference type="PROSITE" id="PS50923"/>
    </source>
</evidence>
<dbReference type="GO" id="GO:0060074">
    <property type="term" value="P:synapse maturation"/>
    <property type="evidence" value="ECO:0007669"/>
    <property type="project" value="UniProtKB-ARBA"/>
</dbReference>
<evidence type="ECO:0000256" key="8">
    <source>
        <dbReference type="ARBA" id="ARBA00023136"/>
    </source>
</evidence>
<evidence type="ECO:0000256" key="13">
    <source>
        <dbReference type="ARBA" id="ARBA00069089"/>
    </source>
</evidence>
<dbReference type="GO" id="GO:0005783">
    <property type="term" value="C:endoplasmic reticulum"/>
    <property type="evidence" value="ECO:0007669"/>
    <property type="project" value="UniProtKB-ARBA"/>
</dbReference>
<feature type="domain" description="CUB" evidence="19">
    <location>
        <begin position="450"/>
        <end position="561"/>
    </location>
</feature>
<dbReference type="GO" id="GO:0021680">
    <property type="term" value="P:cerebellar Purkinje cell layer development"/>
    <property type="evidence" value="ECO:0007669"/>
    <property type="project" value="UniProtKB-ARBA"/>
</dbReference>
<dbReference type="FunFam" id="2.60.120.290:FF:000022">
    <property type="entry name" value="seizure 6-like protein 2 isoform X2"/>
    <property type="match status" value="1"/>
</dbReference>
<dbReference type="PROSITE" id="PS51257">
    <property type="entry name" value="PROKAR_LIPOPROTEIN"/>
    <property type="match status" value="1"/>
</dbReference>
<organism evidence="21 22">
    <name type="scientific">Colobus angolensis palliatus</name>
    <name type="common">Peters' Angolan colobus</name>
    <dbReference type="NCBI Taxonomy" id="336983"/>
    <lineage>
        <taxon>Eukaryota</taxon>
        <taxon>Metazoa</taxon>
        <taxon>Chordata</taxon>
        <taxon>Craniata</taxon>
        <taxon>Vertebrata</taxon>
        <taxon>Euteleostomi</taxon>
        <taxon>Mammalia</taxon>
        <taxon>Eutheria</taxon>
        <taxon>Euarchontoglires</taxon>
        <taxon>Primates</taxon>
        <taxon>Haplorrhini</taxon>
        <taxon>Catarrhini</taxon>
        <taxon>Cercopithecidae</taxon>
        <taxon>Colobinae</taxon>
        <taxon>Colobus</taxon>
    </lineage>
</organism>
<dbReference type="CDD" id="cd00033">
    <property type="entry name" value="CCP"/>
    <property type="match status" value="4"/>
</dbReference>
<dbReference type="PROSITE" id="PS50923">
    <property type="entry name" value="SUSHI"/>
    <property type="match status" value="4"/>
</dbReference>
<dbReference type="InterPro" id="IPR035914">
    <property type="entry name" value="Sperma_CUB_dom_sf"/>
</dbReference>
<accession>A0A2K5IXY2</accession>
<evidence type="ECO:0000256" key="9">
    <source>
        <dbReference type="ARBA" id="ARBA00023157"/>
    </source>
</evidence>
<evidence type="ECO:0000256" key="17">
    <source>
        <dbReference type="SAM" id="Phobius"/>
    </source>
</evidence>
<dbReference type="Ensembl" id="ENSCANT00000044395.1">
    <property type="protein sequence ID" value="ENSCANP00000021420.1"/>
    <property type="gene ID" value="ENSCANG00000033919.1"/>
</dbReference>
<dbReference type="InterPro" id="IPR000436">
    <property type="entry name" value="Sushi_SCR_CCP_dom"/>
</dbReference>
<feature type="domain" description="Sushi" evidence="20">
    <location>
        <begin position="242"/>
        <end position="301"/>
    </location>
</feature>
<keyword evidence="4 17" id="KW-0812">Transmembrane</keyword>
<dbReference type="SUPFAM" id="SSF57535">
    <property type="entry name" value="Complement control module/SCR domain"/>
    <property type="match status" value="4"/>
</dbReference>